<dbReference type="Pfam" id="PF07732">
    <property type="entry name" value="Cu-oxidase_3"/>
    <property type="match status" value="1"/>
</dbReference>
<dbReference type="GO" id="GO:0005507">
    <property type="term" value="F:copper ion binding"/>
    <property type="evidence" value="ECO:0007669"/>
    <property type="project" value="InterPro"/>
</dbReference>
<dbReference type="Gene3D" id="2.60.40.420">
    <property type="entry name" value="Cupredoxins - blue copper proteins"/>
    <property type="match status" value="3"/>
</dbReference>
<keyword evidence="2" id="KW-0186">Copper</keyword>
<evidence type="ECO:0000256" key="3">
    <source>
        <dbReference type="SAM" id="SignalP"/>
    </source>
</evidence>
<accession>A0AAN6RDN9</accession>
<dbReference type="InterPro" id="IPR011706">
    <property type="entry name" value="Cu-oxidase_C"/>
</dbReference>
<dbReference type="AlphaFoldDB" id="A0AAN6RDN9"/>
<gene>
    <name evidence="7" type="ORF">GRF29_1536g807220</name>
</gene>
<dbReference type="InterPro" id="IPR010281">
    <property type="entry name" value="DUF885"/>
</dbReference>
<dbReference type="InterPro" id="IPR045087">
    <property type="entry name" value="Cu-oxidase_fam"/>
</dbReference>
<dbReference type="PANTHER" id="PTHR48267">
    <property type="entry name" value="CUPREDOXIN SUPERFAMILY PROTEIN"/>
    <property type="match status" value="1"/>
</dbReference>
<feature type="domain" description="Plastocyanin-like" evidence="4">
    <location>
        <begin position="258"/>
        <end position="345"/>
    </location>
</feature>
<evidence type="ECO:0000313" key="8">
    <source>
        <dbReference type="Proteomes" id="UP001280581"/>
    </source>
</evidence>
<dbReference type="CDD" id="cd13866">
    <property type="entry name" value="CuRO_2_BOD"/>
    <property type="match status" value="1"/>
</dbReference>
<proteinExistence type="inferred from homology"/>
<protein>
    <submittedName>
        <fullName evidence="7">Uncharacterized protein</fullName>
    </submittedName>
</protein>
<dbReference type="CDD" id="cd13889">
    <property type="entry name" value="CuRO_3_BOD"/>
    <property type="match status" value="1"/>
</dbReference>
<evidence type="ECO:0000259" key="4">
    <source>
        <dbReference type="Pfam" id="PF00394"/>
    </source>
</evidence>
<dbReference type="SUPFAM" id="SSF49503">
    <property type="entry name" value="Cupredoxins"/>
    <property type="match status" value="3"/>
</dbReference>
<dbReference type="InterPro" id="IPR011707">
    <property type="entry name" value="Cu-oxidase-like_N"/>
</dbReference>
<sequence>MLSKLARATLALTLASFCAVQAQYVTQIPAAEASALAQIVEDDPADDPQMRKGSGSPAYTLYSQALAIPEVATPKQKITNPITGQQIWYYEFEIKPFTQQVYPKLKPARLVGYDGKSPGPTIIVPKGTESVVRFVNNADRENSVHLHGSPSRAPFDGWADDLTHPGQYKDYYYPNFQSARMLWYHDHAVHWTAENAYFGQAGVYLITDQAEDALGLPSGYGQQDIPLVLSSKQYNSDGTLHTTQGEDKSLWGDVIHVNGVPWPYLNVQPRKYRFRFLNAAVSRNFDVYFVKSTATGTKIPFKVIASDTGLLQAPVQVNDLKVAVAERYEVVFDFSQYAGQTLYLRNIQDAGGVGVDEEYENTDKVMKFVVGSTPVSDTSKVPSTLRTVPFPPASSGIDHHFRFHRSNGEWQINDVGFADAANRVLAKVPQGKVEIWELENSSGGWTHPIHVHLVDFKVLQRNGRGVEPYESAGLKDVVWLGRNEVVLVEAHYAPWNGVYMFHCHNLIHEDQDMMAAFNVTRLQDFGYDEVTDFGDPEDQRWSARPYVYTDFQGRTGPFTQQAITARVQEIAREQPYSELAEVEAALDEAWADGSAQKRGSSGPIPRYRRFTSGEDNEKVADRIIRVQWDLNNLKQFWKVRSSPFRIEKLQSFLDAELKALELVQFQNLDQDERVDYLLLKSFLRNELYQIHRDAELDSKVLAFLSGFFPVRMAIIIEARQRADDFDHKRVAEALVGCIELIELSKSRIANGNEKAEPLVAWRATKNLEELETHWQEWHAFYNGYDPLFAYWISDPYSKMIKGLQEIIVVIKRTSLGLESDDEDVIIGEPIGRQGIDEALSVELIPYTPEELIEIGRKEYAWCEAEMKKAADDLGFHDWRDALEHVKNQYVEPGKQPQLVRDLTKEAAAYVRKHDRVTIPALCEETIKTFMMSPKAQKMNPFFLGGDEIIVSYPTSTMSHEQKLMSLRGNNIHFARATVFHEMIPGHHLHMHYMVRHRSYRQIFQTPFCIEGWAFYWEMVLWDSPSWHKTPENRIGMLFWRMHRCARIIFSLKYHLGEMSAEECVQFLVDWVGHERATAEGEVRRSVMGEYGPLYQAGYMLGGLQIYALRQELVEKGRWSEKDFHDYFLKANQMPVEIFRALILGDQKVELSKDYESHWKFYAEIQRD</sequence>
<keyword evidence="3" id="KW-0732">Signal</keyword>
<dbReference type="EMBL" id="WVTA01000021">
    <property type="protein sequence ID" value="KAK3197145.1"/>
    <property type="molecule type" value="Genomic_DNA"/>
</dbReference>
<evidence type="ECO:0000259" key="6">
    <source>
        <dbReference type="Pfam" id="PF07732"/>
    </source>
</evidence>
<dbReference type="PANTHER" id="PTHR48267:SF1">
    <property type="entry name" value="BILIRUBIN OXIDASE"/>
    <property type="match status" value="1"/>
</dbReference>
<dbReference type="Pfam" id="PF00394">
    <property type="entry name" value="Cu-oxidase"/>
    <property type="match status" value="1"/>
</dbReference>
<evidence type="ECO:0000313" key="7">
    <source>
        <dbReference type="EMBL" id="KAK3197145.1"/>
    </source>
</evidence>
<comment type="caution">
    <text evidence="7">The sequence shown here is derived from an EMBL/GenBank/DDBJ whole genome shotgun (WGS) entry which is preliminary data.</text>
</comment>
<organism evidence="7 8">
    <name type="scientific">Pseudopithomyces chartarum</name>
    <dbReference type="NCBI Taxonomy" id="1892770"/>
    <lineage>
        <taxon>Eukaryota</taxon>
        <taxon>Fungi</taxon>
        <taxon>Dikarya</taxon>
        <taxon>Ascomycota</taxon>
        <taxon>Pezizomycotina</taxon>
        <taxon>Dothideomycetes</taxon>
        <taxon>Pleosporomycetidae</taxon>
        <taxon>Pleosporales</taxon>
        <taxon>Massarineae</taxon>
        <taxon>Didymosphaeriaceae</taxon>
        <taxon>Pseudopithomyces</taxon>
    </lineage>
</organism>
<dbReference type="Pfam" id="PF07731">
    <property type="entry name" value="Cu-oxidase_2"/>
    <property type="match status" value="1"/>
</dbReference>
<evidence type="ECO:0000259" key="5">
    <source>
        <dbReference type="Pfam" id="PF07731"/>
    </source>
</evidence>
<feature type="domain" description="Plastocyanin-like" evidence="6">
    <location>
        <begin position="100"/>
        <end position="210"/>
    </location>
</feature>
<keyword evidence="8" id="KW-1185">Reference proteome</keyword>
<dbReference type="InterPro" id="IPR001117">
    <property type="entry name" value="Cu-oxidase_2nd"/>
</dbReference>
<evidence type="ECO:0000256" key="1">
    <source>
        <dbReference type="ARBA" id="ARBA00010609"/>
    </source>
</evidence>
<name>A0AAN6RDN9_9PLEO</name>
<feature type="domain" description="Plastocyanin-like" evidence="5">
    <location>
        <begin position="400"/>
        <end position="520"/>
    </location>
</feature>
<dbReference type="Pfam" id="PF05960">
    <property type="entry name" value="DUF885"/>
    <property type="match status" value="1"/>
</dbReference>
<comment type="similarity">
    <text evidence="1">Belongs to the multicopper oxidase family.</text>
</comment>
<dbReference type="InterPro" id="IPR008972">
    <property type="entry name" value="Cupredoxin"/>
</dbReference>
<evidence type="ECO:0000256" key="2">
    <source>
        <dbReference type="ARBA" id="ARBA00023008"/>
    </source>
</evidence>
<dbReference type="GO" id="GO:0016491">
    <property type="term" value="F:oxidoreductase activity"/>
    <property type="evidence" value="ECO:0007669"/>
    <property type="project" value="InterPro"/>
</dbReference>
<feature type="chain" id="PRO_5042878519" evidence="3">
    <location>
        <begin position="23"/>
        <end position="1167"/>
    </location>
</feature>
<feature type="signal peptide" evidence="3">
    <location>
        <begin position="1"/>
        <end position="22"/>
    </location>
</feature>
<dbReference type="Proteomes" id="UP001280581">
    <property type="component" value="Unassembled WGS sequence"/>
</dbReference>
<reference evidence="7 8" key="1">
    <citation type="submission" date="2021-02" db="EMBL/GenBank/DDBJ databases">
        <title>Genome assembly of Pseudopithomyces chartarum.</title>
        <authorList>
            <person name="Jauregui R."/>
            <person name="Singh J."/>
            <person name="Voisey C."/>
        </authorList>
    </citation>
    <scope>NUCLEOTIDE SEQUENCE [LARGE SCALE GENOMIC DNA]</scope>
    <source>
        <strain evidence="7 8">AGR01</strain>
    </source>
</reference>